<name>A0A2B7WT63_9EURO</name>
<dbReference type="PROSITE" id="PS50048">
    <property type="entry name" value="ZN2_CY6_FUNGAL_2"/>
    <property type="match status" value="1"/>
</dbReference>
<keyword evidence="4" id="KW-0539">Nucleus</keyword>
<dbReference type="InterPro" id="IPR001138">
    <property type="entry name" value="Zn2Cys6_DnaBD"/>
</dbReference>
<proteinExistence type="predicted"/>
<dbReference type="AlphaFoldDB" id="A0A2B7WT63"/>
<dbReference type="OrthoDB" id="2991872at2759"/>
<evidence type="ECO:0000256" key="2">
    <source>
        <dbReference type="ARBA" id="ARBA00023125"/>
    </source>
</evidence>
<feature type="region of interest" description="Disordered" evidence="5">
    <location>
        <begin position="56"/>
        <end position="87"/>
    </location>
</feature>
<gene>
    <name evidence="7" type="ORF">AJ79_08411</name>
</gene>
<keyword evidence="1" id="KW-0805">Transcription regulation</keyword>
<protein>
    <recommendedName>
        <fullName evidence="6">Zn(2)-C6 fungal-type domain-containing protein</fullName>
    </recommendedName>
</protein>
<accession>A0A2B7WT63</accession>
<dbReference type="SMART" id="SM00066">
    <property type="entry name" value="GAL4"/>
    <property type="match status" value="1"/>
</dbReference>
<evidence type="ECO:0000259" key="6">
    <source>
        <dbReference type="PROSITE" id="PS50048"/>
    </source>
</evidence>
<dbReference type="InterPro" id="IPR053175">
    <property type="entry name" value="DHMBA_Reg_Transcription_Factor"/>
</dbReference>
<dbReference type="SUPFAM" id="SSF57701">
    <property type="entry name" value="Zn2/Cys6 DNA-binding domain"/>
    <property type="match status" value="1"/>
</dbReference>
<evidence type="ECO:0000256" key="5">
    <source>
        <dbReference type="SAM" id="MobiDB-lite"/>
    </source>
</evidence>
<evidence type="ECO:0000313" key="8">
    <source>
        <dbReference type="Proteomes" id="UP000223968"/>
    </source>
</evidence>
<dbReference type="GO" id="GO:0008270">
    <property type="term" value="F:zinc ion binding"/>
    <property type="evidence" value="ECO:0007669"/>
    <property type="project" value="InterPro"/>
</dbReference>
<dbReference type="PROSITE" id="PS00463">
    <property type="entry name" value="ZN2_CY6_FUNGAL_1"/>
    <property type="match status" value="1"/>
</dbReference>
<evidence type="ECO:0000256" key="3">
    <source>
        <dbReference type="ARBA" id="ARBA00023163"/>
    </source>
</evidence>
<comment type="caution">
    <text evidence="7">The sequence shown here is derived from an EMBL/GenBank/DDBJ whole genome shotgun (WGS) entry which is preliminary data.</text>
</comment>
<dbReference type="PANTHER" id="PTHR38791">
    <property type="entry name" value="ZN(II)2CYS6 TRANSCRIPTION FACTOR (EUROFUNG)-RELATED-RELATED"/>
    <property type="match status" value="1"/>
</dbReference>
<feature type="domain" description="Zn(2)-C6 fungal-type" evidence="6">
    <location>
        <begin position="7"/>
        <end position="35"/>
    </location>
</feature>
<dbReference type="GO" id="GO:0003677">
    <property type="term" value="F:DNA binding"/>
    <property type="evidence" value="ECO:0007669"/>
    <property type="project" value="UniProtKB-KW"/>
</dbReference>
<dbReference type="CDD" id="cd00067">
    <property type="entry name" value="GAL4"/>
    <property type="match status" value="1"/>
</dbReference>
<dbReference type="Gene3D" id="4.10.240.10">
    <property type="entry name" value="Zn(2)-C6 fungal-type DNA-binding domain"/>
    <property type="match status" value="1"/>
</dbReference>
<dbReference type="STRING" id="1447875.A0A2B7WT63"/>
<sequence>MTYPSRGCLTCKKRRVKCDESRPICDRCQKAKLTCDNVGDGRFIFLNENEFVVGRRKRPRGPNVNARLTSQAGDNQGGSTSISQAQRQFRSSGNAGLGVENRPSGAQSLIAPSLKIPLGEQALNYYYRNYLEMEHSLPDIAHSHLKYVVASPCFAQPQSILGLAVSAVSHATFGRAWKSHTSSTAGAAHYSKALFKTKLALQNFNDAVDDGTLLAIMILGFYENSVTDKSTQASNHILPMWASRTFAHHDGALAVLKLRRQLSPGTTCGKNLDKLVRRQLMRSLLLRNMCPPPWLEDGAEYGEHDFILELDRSMVEVSKIRYRASALFADHPFISPSDESKMTSFRLLLTEAQLLENDLAAWANCLPMGSWYTTHIVKNKGFENTRNSVFNSTVHIYSSVGYSGVWNRYRALRLAVNDIILKVLSAFNGLPDFDSPINGPLSENAKLTIQHLADDLCASVPYMLGLVELNGSVDHDDAIEIKAPASLKTAVKATTATLLCWPLAMAAMVIGIPESHRKYIKDCLLVVSELVDDGVLERIAASDTPVNTL</sequence>
<evidence type="ECO:0000256" key="1">
    <source>
        <dbReference type="ARBA" id="ARBA00023015"/>
    </source>
</evidence>
<reference evidence="7 8" key="1">
    <citation type="submission" date="2017-10" db="EMBL/GenBank/DDBJ databases">
        <title>Comparative genomics in systemic dimorphic fungi from Ajellomycetaceae.</title>
        <authorList>
            <person name="Munoz J.F."/>
            <person name="Mcewen J.G."/>
            <person name="Clay O.K."/>
            <person name="Cuomo C.A."/>
        </authorList>
    </citation>
    <scope>NUCLEOTIDE SEQUENCE [LARGE SCALE GENOMIC DNA]</scope>
    <source>
        <strain evidence="7 8">UAMH5409</strain>
    </source>
</reference>
<dbReference type="InterPro" id="IPR036864">
    <property type="entry name" value="Zn2-C6_fun-type_DNA-bd_sf"/>
</dbReference>
<evidence type="ECO:0000256" key="4">
    <source>
        <dbReference type="ARBA" id="ARBA00023242"/>
    </source>
</evidence>
<dbReference type="EMBL" id="PDNB01000197">
    <property type="protein sequence ID" value="PGG99789.1"/>
    <property type="molecule type" value="Genomic_DNA"/>
</dbReference>
<dbReference type="GO" id="GO:0000981">
    <property type="term" value="F:DNA-binding transcription factor activity, RNA polymerase II-specific"/>
    <property type="evidence" value="ECO:0007669"/>
    <property type="project" value="InterPro"/>
</dbReference>
<evidence type="ECO:0000313" key="7">
    <source>
        <dbReference type="EMBL" id="PGG99789.1"/>
    </source>
</evidence>
<keyword evidence="8" id="KW-1185">Reference proteome</keyword>
<dbReference type="Proteomes" id="UP000223968">
    <property type="component" value="Unassembled WGS sequence"/>
</dbReference>
<dbReference type="Pfam" id="PF00172">
    <property type="entry name" value="Zn_clus"/>
    <property type="match status" value="1"/>
</dbReference>
<dbReference type="PANTHER" id="PTHR38791:SF13">
    <property type="entry name" value="ZN(2)-C6 FUNGAL-TYPE DOMAIN-CONTAINING PROTEIN"/>
    <property type="match status" value="1"/>
</dbReference>
<organism evidence="7 8">
    <name type="scientific">Helicocarpus griseus UAMH5409</name>
    <dbReference type="NCBI Taxonomy" id="1447875"/>
    <lineage>
        <taxon>Eukaryota</taxon>
        <taxon>Fungi</taxon>
        <taxon>Dikarya</taxon>
        <taxon>Ascomycota</taxon>
        <taxon>Pezizomycotina</taxon>
        <taxon>Eurotiomycetes</taxon>
        <taxon>Eurotiomycetidae</taxon>
        <taxon>Onygenales</taxon>
        <taxon>Ajellomycetaceae</taxon>
        <taxon>Helicocarpus</taxon>
    </lineage>
</organism>
<keyword evidence="3" id="KW-0804">Transcription</keyword>
<feature type="compositionally biased region" description="Polar residues" evidence="5">
    <location>
        <begin position="66"/>
        <end position="87"/>
    </location>
</feature>
<keyword evidence="2" id="KW-0238">DNA-binding</keyword>